<gene>
    <name evidence="4" type="ORF">LSUE1_G006257</name>
</gene>
<feature type="region of interest" description="Disordered" evidence="1">
    <location>
        <begin position="334"/>
        <end position="366"/>
    </location>
</feature>
<protein>
    <submittedName>
        <fullName evidence="4">Uncharacterized protein</fullName>
    </submittedName>
</protein>
<keyword evidence="5" id="KW-1185">Reference proteome</keyword>
<dbReference type="EMBL" id="QGMK01000886">
    <property type="protein sequence ID" value="TVY76016.1"/>
    <property type="molecule type" value="Genomic_DNA"/>
</dbReference>
<feature type="transmembrane region" description="Helical" evidence="2">
    <location>
        <begin position="242"/>
        <end position="261"/>
    </location>
</feature>
<keyword evidence="2" id="KW-0472">Membrane</keyword>
<keyword evidence="2" id="KW-1133">Transmembrane helix</keyword>
<keyword evidence="2" id="KW-0812">Transmembrane</keyword>
<dbReference type="PANTHER" id="PTHR35043:SF7">
    <property type="entry name" value="TRANSCRIPTION FACTOR DOMAIN-CONTAINING PROTEIN"/>
    <property type="match status" value="1"/>
</dbReference>
<feature type="transmembrane region" description="Helical" evidence="2">
    <location>
        <begin position="43"/>
        <end position="62"/>
    </location>
</feature>
<feature type="transmembrane region" description="Helical" evidence="2">
    <location>
        <begin position="213"/>
        <end position="236"/>
    </location>
</feature>
<feature type="signal peptide" evidence="3">
    <location>
        <begin position="1"/>
        <end position="19"/>
    </location>
</feature>
<name>A0A8T9C9I2_9HELO</name>
<feature type="transmembrane region" description="Helical" evidence="2">
    <location>
        <begin position="74"/>
        <end position="99"/>
    </location>
</feature>
<keyword evidence="3" id="KW-0732">Signal</keyword>
<dbReference type="AlphaFoldDB" id="A0A8T9C9I2"/>
<dbReference type="Proteomes" id="UP000469558">
    <property type="component" value="Unassembled WGS sequence"/>
</dbReference>
<sequence length="396" mass="43681">MSVALSLLLLSTKSVVVSASANNTTTTSPETVGWVSDPSGRGTFSLVSSCVLTLGLCVWSAMHLNIPPYKEGALYGWITYIKWGLLGFVGPELVVLAAWRQYNSAKTLHAEVQKQLSMQEQNLREEKRKLGGKSAIQTTESNEIEQLLHEWTMVHSFYAGMGGFIVPPLVFPGDEDSGDILTLIARGVALLASCGHLPNIVKEDIEDKNKADSLAKSLVIIQALWMVIQVLGRLVVGVPVTLLEVNTLGHVLCALVIYLLWWNKPRLVNEATKLEGDWVVPLCSYMYISSQISGWKSTRAGRLWDSRVEPEMTDLAFFTPQVQTGKNSLKLATDEDHERRDFSQGTIESTLPTHANDTAGKGQGKQAVSGEGFMQLLSWHELPHWQQDNECIISGY</sequence>
<feature type="non-terminal residue" evidence="4">
    <location>
        <position position="1"/>
    </location>
</feature>
<dbReference type="OrthoDB" id="9451547at2759"/>
<reference evidence="4 5" key="1">
    <citation type="submission" date="2018-05" db="EMBL/GenBank/DDBJ databases">
        <title>Genome sequencing and assembly of the regulated plant pathogen Lachnellula willkommii and related sister species for the development of diagnostic species identification markers.</title>
        <authorList>
            <person name="Giroux E."/>
            <person name="Bilodeau G."/>
        </authorList>
    </citation>
    <scope>NUCLEOTIDE SEQUENCE [LARGE SCALE GENOMIC DNA]</scope>
    <source>
        <strain evidence="4 5">CBS 268.59</strain>
    </source>
</reference>
<comment type="caution">
    <text evidence="4">The sequence shown here is derived from an EMBL/GenBank/DDBJ whole genome shotgun (WGS) entry which is preliminary data.</text>
</comment>
<evidence type="ECO:0000256" key="1">
    <source>
        <dbReference type="SAM" id="MobiDB-lite"/>
    </source>
</evidence>
<evidence type="ECO:0000313" key="5">
    <source>
        <dbReference type="Proteomes" id="UP000469558"/>
    </source>
</evidence>
<proteinExistence type="predicted"/>
<evidence type="ECO:0000256" key="2">
    <source>
        <dbReference type="SAM" id="Phobius"/>
    </source>
</evidence>
<feature type="chain" id="PRO_5035917699" evidence="3">
    <location>
        <begin position="20"/>
        <end position="396"/>
    </location>
</feature>
<dbReference type="PANTHER" id="PTHR35043">
    <property type="entry name" value="TRANSCRIPTION FACTOR DOMAIN-CONTAINING PROTEIN"/>
    <property type="match status" value="1"/>
</dbReference>
<organism evidence="4 5">
    <name type="scientific">Lachnellula suecica</name>
    <dbReference type="NCBI Taxonomy" id="602035"/>
    <lineage>
        <taxon>Eukaryota</taxon>
        <taxon>Fungi</taxon>
        <taxon>Dikarya</taxon>
        <taxon>Ascomycota</taxon>
        <taxon>Pezizomycotina</taxon>
        <taxon>Leotiomycetes</taxon>
        <taxon>Helotiales</taxon>
        <taxon>Lachnaceae</taxon>
        <taxon>Lachnellula</taxon>
    </lineage>
</organism>
<evidence type="ECO:0000313" key="4">
    <source>
        <dbReference type="EMBL" id="TVY76016.1"/>
    </source>
</evidence>
<accession>A0A8T9C9I2</accession>
<feature type="compositionally biased region" description="Polar residues" evidence="1">
    <location>
        <begin position="343"/>
        <end position="356"/>
    </location>
</feature>
<evidence type="ECO:0000256" key="3">
    <source>
        <dbReference type="SAM" id="SignalP"/>
    </source>
</evidence>